<dbReference type="SUPFAM" id="SSF52833">
    <property type="entry name" value="Thioredoxin-like"/>
    <property type="match status" value="1"/>
</dbReference>
<accession>A0ABU1DDC1</accession>
<evidence type="ECO:0000313" key="3">
    <source>
        <dbReference type="Proteomes" id="UP001181622"/>
    </source>
</evidence>
<keyword evidence="1" id="KW-0175">Coiled coil</keyword>
<evidence type="ECO:0000256" key="1">
    <source>
        <dbReference type="SAM" id="Coils"/>
    </source>
</evidence>
<dbReference type="InterPro" id="IPR036249">
    <property type="entry name" value="Thioredoxin-like_sf"/>
</dbReference>
<sequence length="203" mass="22036">MSDGISYAAGKDRLAALRSRISDLRREIREVQGAIEPEQVADHEFIGADGPVRLSNLFAGRRDLFVVHNMGASCPNCTLWADGYNGVYRHLASRASFVVASPDPTDIQRRLAEARGWRFPMVSDPGSAFAAAMGYVDAAGRPRPGVSAFQLRDGAIFRVADVGSEPLDDFCIVWHLFEMLPGGADGWRAEPSEEAQASRAARG</sequence>
<gene>
    <name evidence="2" type="ORF">IHQ68_05635</name>
</gene>
<dbReference type="Proteomes" id="UP001181622">
    <property type="component" value="Unassembled WGS sequence"/>
</dbReference>
<dbReference type="InterPro" id="IPR010296">
    <property type="entry name" value="DUF899_thioredox"/>
</dbReference>
<keyword evidence="3" id="KW-1185">Reference proteome</keyword>
<dbReference type="RefSeq" id="WP_309389665.1">
    <property type="nucleotide sequence ID" value="NZ_JADBEO010000008.1"/>
</dbReference>
<dbReference type="Gene3D" id="3.40.30.10">
    <property type="entry name" value="Glutaredoxin"/>
    <property type="match status" value="1"/>
</dbReference>
<proteinExistence type="predicted"/>
<organism evidence="2 3">
    <name type="scientific">Chelatococcus sambhunathii</name>
    <dbReference type="NCBI Taxonomy" id="363953"/>
    <lineage>
        <taxon>Bacteria</taxon>
        <taxon>Pseudomonadati</taxon>
        <taxon>Pseudomonadota</taxon>
        <taxon>Alphaproteobacteria</taxon>
        <taxon>Hyphomicrobiales</taxon>
        <taxon>Chelatococcaceae</taxon>
        <taxon>Chelatococcus</taxon>
    </lineage>
</organism>
<dbReference type="EMBL" id="JADBEO010000008">
    <property type="protein sequence ID" value="MDR4306099.1"/>
    <property type="molecule type" value="Genomic_DNA"/>
</dbReference>
<name>A0ABU1DDC1_9HYPH</name>
<dbReference type="Pfam" id="PF05988">
    <property type="entry name" value="DUF899"/>
    <property type="match status" value="1"/>
</dbReference>
<reference evidence="2" key="1">
    <citation type="submission" date="2020-10" db="EMBL/GenBank/DDBJ databases">
        <authorList>
            <person name="Abbas A."/>
            <person name="Razzaq R."/>
            <person name="Waqas M."/>
            <person name="Abbas N."/>
            <person name="Nielsen T.K."/>
            <person name="Hansen L.H."/>
            <person name="Hussain S."/>
            <person name="Shahid M."/>
        </authorList>
    </citation>
    <scope>NUCLEOTIDE SEQUENCE</scope>
    <source>
        <strain evidence="2">S14</strain>
    </source>
</reference>
<protein>
    <submittedName>
        <fullName evidence="2">DUF899 family protein</fullName>
    </submittedName>
</protein>
<evidence type="ECO:0000313" key="2">
    <source>
        <dbReference type="EMBL" id="MDR4306099.1"/>
    </source>
</evidence>
<comment type="caution">
    <text evidence="2">The sequence shown here is derived from an EMBL/GenBank/DDBJ whole genome shotgun (WGS) entry which is preliminary data.</text>
</comment>
<feature type="coiled-coil region" evidence="1">
    <location>
        <begin position="7"/>
        <end position="34"/>
    </location>
</feature>